<feature type="domain" description="Peptidase C39-like" evidence="2">
    <location>
        <begin position="304"/>
        <end position="436"/>
    </location>
</feature>
<evidence type="ECO:0000313" key="3">
    <source>
        <dbReference type="EMBL" id="BCK81744.1"/>
    </source>
</evidence>
<dbReference type="KEGG" id="vcop:MM50RIKEN_15070"/>
<evidence type="ECO:0000259" key="2">
    <source>
        <dbReference type="Pfam" id="PF13529"/>
    </source>
</evidence>
<evidence type="ECO:0000313" key="4">
    <source>
        <dbReference type="Proteomes" id="UP000681035"/>
    </source>
</evidence>
<protein>
    <recommendedName>
        <fullName evidence="2">Peptidase C39-like domain-containing protein</fullName>
    </recommendedName>
</protein>
<reference evidence="3" key="1">
    <citation type="submission" date="2020-09" db="EMBL/GenBank/DDBJ databases">
        <title>New species isolated from human feces.</title>
        <authorList>
            <person name="Kitahara M."/>
            <person name="Shigeno Y."/>
            <person name="Shime M."/>
            <person name="Matsumoto Y."/>
            <person name="Nakamura S."/>
            <person name="Motooka D."/>
            <person name="Fukuoka S."/>
            <person name="Nishikawa H."/>
            <person name="Benno Y."/>
        </authorList>
    </citation>
    <scope>NUCLEOTIDE SEQUENCE</scope>
    <source>
        <strain evidence="3">MM50</strain>
    </source>
</reference>
<proteinExistence type="predicted"/>
<evidence type="ECO:0000256" key="1">
    <source>
        <dbReference type="SAM" id="Phobius"/>
    </source>
</evidence>
<keyword evidence="1" id="KW-0812">Transmembrane</keyword>
<keyword evidence="4" id="KW-1185">Reference proteome</keyword>
<dbReference type="Gene3D" id="3.90.70.10">
    <property type="entry name" value="Cysteine proteinases"/>
    <property type="match status" value="1"/>
</dbReference>
<accession>A0A810Q1C8</accession>
<organism evidence="3 4">
    <name type="scientific">Vescimonas coprocola</name>
    <dbReference type="NCBI Taxonomy" id="2714355"/>
    <lineage>
        <taxon>Bacteria</taxon>
        <taxon>Bacillati</taxon>
        <taxon>Bacillota</taxon>
        <taxon>Clostridia</taxon>
        <taxon>Eubacteriales</taxon>
        <taxon>Oscillospiraceae</taxon>
        <taxon>Vescimonas</taxon>
    </lineage>
</organism>
<dbReference type="AlphaFoldDB" id="A0A810Q1C8"/>
<keyword evidence="1" id="KW-0472">Membrane</keyword>
<gene>
    <name evidence="3" type="ORF">MM50RIKEN_15070</name>
</gene>
<dbReference type="InterPro" id="IPR039564">
    <property type="entry name" value="Peptidase_C39-like"/>
</dbReference>
<dbReference type="Pfam" id="PF13529">
    <property type="entry name" value="Peptidase_C39_2"/>
    <property type="match status" value="1"/>
</dbReference>
<dbReference type="Proteomes" id="UP000681035">
    <property type="component" value="Chromosome"/>
</dbReference>
<dbReference type="EMBL" id="AP023418">
    <property type="protein sequence ID" value="BCK81744.1"/>
    <property type="molecule type" value="Genomic_DNA"/>
</dbReference>
<dbReference type="RefSeq" id="WP_212819606.1">
    <property type="nucleotide sequence ID" value="NZ_AP023418.1"/>
</dbReference>
<feature type="transmembrane region" description="Helical" evidence="1">
    <location>
        <begin position="62"/>
        <end position="88"/>
    </location>
</feature>
<keyword evidence="1" id="KW-1133">Transmembrane helix</keyword>
<sequence>MADNSRPVAEPLQKSAQAAQAVRGAVKTGKAIAGAAKGAAAGGVWGAVAGFAWENRKFVGKVIIAATAVLMIPILILCMLPGIIFGGFGNSHSPADPDTPIMNSSAAIDSNLVEISTAVSCVLSEALTDTLTAIENDYAACTADGKEVINPYESSPNFNANLFVGQYCAAKNEDYAAVSVSDMESMLRSGKDKLYSYTKKEEERTVETVTTSVTVDASTGKETTTETVTTTTEKWIIYTVSYNGEAYFADEVFHLTAEQKDLADDYAYNLSLFLGDSMFQGLPAGYTTVSSLGNIRFTDGQTAVVYFNQLDERYAGQPYGTDNIGGYGCGPTAMSIVVSSLANDTVDPIEMARWSYENGYWCSGSGSYHALIPAAAKAWGLNVEGCSASDGQKIADALADGKLVVAIMLKGHFTSSGHFIVLRGVKDGKILVADPASYDRSSMEWDLSIILNEASTHAGAGGPFWIIG</sequence>
<name>A0A810Q1C8_9FIRM</name>